<dbReference type="CDD" id="cd18030">
    <property type="entry name" value="DEXHc_RE_I_HsdR"/>
    <property type="match status" value="1"/>
</dbReference>
<comment type="subunit">
    <text evidence="10">The type I restriction/modification system is composed of three polypeptides R, M and S.</text>
</comment>
<name>A0A2A3LWA0_PSEDL</name>
<dbReference type="PROSITE" id="PS51192">
    <property type="entry name" value="HELICASE_ATP_BIND_1"/>
    <property type="match status" value="1"/>
</dbReference>
<dbReference type="GO" id="GO:0004386">
    <property type="term" value="F:helicase activity"/>
    <property type="evidence" value="ECO:0007669"/>
    <property type="project" value="UniProtKB-KW"/>
</dbReference>
<feature type="domain" description="Helicase ATP-binding" evidence="11">
    <location>
        <begin position="302"/>
        <end position="462"/>
    </location>
</feature>
<dbReference type="Proteomes" id="UP000218102">
    <property type="component" value="Unassembled WGS sequence"/>
</dbReference>
<dbReference type="GO" id="GO:0003677">
    <property type="term" value="F:DNA binding"/>
    <property type="evidence" value="ECO:0007669"/>
    <property type="project" value="UniProtKB-KW"/>
</dbReference>
<evidence type="ECO:0000256" key="8">
    <source>
        <dbReference type="ARBA" id="ARBA00022840"/>
    </source>
</evidence>
<dbReference type="NCBIfam" id="TIGR00348">
    <property type="entry name" value="hsdR"/>
    <property type="match status" value="1"/>
</dbReference>
<dbReference type="PANTHER" id="PTHR30195">
    <property type="entry name" value="TYPE I SITE-SPECIFIC DEOXYRIBONUCLEASE PROTEIN SUBUNIT M AND R"/>
    <property type="match status" value="1"/>
</dbReference>
<dbReference type="InterPro" id="IPR040980">
    <property type="entry name" value="SWI2_SNF2"/>
</dbReference>
<dbReference type="InterPro" id="IPR014001">
    <property type="entry name" value="Helicase_ATP-bd"/>
</dbReference>
<organism evidence="12 13">
    <name type="scientific">Pseudomonas plecoglossicida</name>
    <dbReference type="NCBI Taxonomy" id="70775"/>
    <lineage>
        <taxon>Bacteria</taxon>
        <taxon>Pseudomonadati</taxon>
        <taxon>Pseudomonadota</taxon>
        <taxon>Gammaproteobacteria</taxon>
        <taxon>Pseudomonadales</taxon>
        <taxon>Pseudomonadaceae</taxon>
        <taxon>Pseudomonas</taxon>
    </lineage>
</organism>
<keyword evidence="7 10" id="KW-0378">Hydrolase</keyword>
<accession>A0A2A3LWA0</accession>
<dbReference type="AlphaFoldDB" id="A0A2A3LWA0"/>
<dbReference type="RefSeq" id="WP_096010320.1">
    <property type="nucleotide sequence ID" value="NZ_NTME01000059.1"/>
</dbReference>
<comment type="caution">
    <text evidence="12">The sequence shown here is derived from an EMBL/GenBank/DDBJ whole genome shotgun (WGS) entry which is preliminary data.</text>
</comment>
<dbReference type="GO" id="GO:0009307">
    <property type="term" value="P:DNA restriction-modification system"/>
    <property type="evidence" value="ECO:0007669"/>
    <property type="project" value="UniProtKB-KW"/>
</dbReference>
<keyword evidence="8 10" id="KW-0067">ATP-binding</keyword>
<evidence type="ECO:0000256" key="3">
    <source>
        <dbReference type="ARBA" id="ARBA00022722"/>
    </source>
</evidence>
<keyword evidence="12" id="KW-0347">Helicase</keyword>
<reference evidence="12 13" key="1">
    <citation type="submission" date="2017-09" db="EMBL/GenBank/DDBJ databases">
        <authorList>
            <person name="Ehlers B."/>
            <person name="Leendertz F.H."/>
        </authorList>
    </citation>
    <scope>NUCLEOTIDE SEQUENCE [LARGE SCALE GENOMIC DNA]</scope>
    <source>
        <strain evidence="12 13">DJ-1</strain>
    </source>
</reference>
<keyword evidence="4 10" id="KW-0547">Nucleotide-binding</keyword>
<dbReference type="Pfam" id="PF04313">
    <property type="entry name" value="HSDR_N"/>
    <property type="match status" value="1"/>
</dbReference>
<dbReference type="EMBL" id="NTME01000059">
    <property type="protein sequence ID" value="PBJ92195.1"/>
    <property type="molecule type" value="Genomic_DNA"/>
</dbReference>
<evidence type="ECO:0000256" key="6">
    <source>
        <dbReference type="ARBA" id="ARBA00022759"/>
    </source>
</evidence>
<dbReference type="Gene3D" id="3.90.1570.50">
    <property type="match status" value="1"/>
</dbReference>
<keyword evidence="6" id="KW-0255">Endonuclease</keyword>
<dbReference type="Pfam" id="PF22679">
    <property type="entry name" value="T1R_D3-like"/>
    <property type="match status" value="1"/>
</dbReference>
<evidence type="ECO:0000256" key="4">
    <source>
        <dbReference type="ARBA" id="ARBA00022741"/>
    </source>
</evidence>
<proteinExistence type="inferred from homology"/>
<dbReference type="GO" id="GO:0009035">
    <property type="term" value="F:type I site-specific deoxyribonuclease activity"/>
    <property type="evidence" value="ECO:0007669"/>
    <property type="project" value="UniProtKB-EC"/>
</dbReference>
<comment type="similarity">
    <text evidence="2 10">Belongs to the HsdR family.</text>
</comment>
<evidence type="ECO:0000256" key="9">
    <source>
        <dbReference type="ARBA" id="ARBA00023125"/>
    </source>
</evidence>
<keyword evidence="9 10" id="KW-0238">DNA-binding</keyword>
<keyword evidence="5 10" id="KW-0680">Restriction system</keyword>
<dbReference type="GO" id="GO:0005524">
    <property type="term" value="F:ATP binding"/>
    <property type="evidence" value="ECO:0007669"/>
    <property type="project" value="UniProtKB-KW"/>
</dbReference>
<dbReference type="InterPro" id="IPR007409">
    <property type="entry name" value="Restrct_endonuc_type1_HsdR_N"/>
</dbReference>
<comment type="catalytic activity">
    <reaction evidence="1 10">
        <text>Endonucleolytic cleavage of DNA to give random double-stranded fragments with terminal 5'-phosphates, ATP is simultaneously hydrolyzed.</text>
        <dbReference type="EC" id="3.1.21.3"/>
    </reaction>
</comment>
<protein>
    <recommendedName>
        <fullName evidence="10">Type I restriction enzyme endonuclease subunit</fullName>
        <shortName evidence="10">R protein</shortName>
        <ecNumber evidence="10">3.1.21.3</ecNumber>
    </recommendedName>
</protein>
<dbReference type="CDD" id="cd22332">
    <property type="entry name" value="HsdR_N"/>
    <property type="match status" value="1"/>
</dbReference>
<evidence type="ECO:0000256" key="2">
    <source>
        <dbReference type="ARBA" id="ARBA00008598"/>
    </source>
</evidence>
<dbReference type="Gene3D" id="3.40.50.300">
    <property type="entry name" value="P-loop containing nucleotide triphosphate hydrolases"/>
    <property type="match status" value="2"/>
</dbReference>
<dbReference type="InterPro" id="IPR027417">
    <property type="entry name" value="P-loop_NTPase"/>
</dbReference>
<dbReference type="InterPro" id="IPR051268">
    <property type="entry name" value="Type-I_R_enzyme_R_subunit"/>
</dbReference>
<evidence type="ECO:0000313" key="12">
    <source>
        <dbReference type="EMBL" id="PBJ92195.1"/>
    </source>
</evidence>
<dbReference type="CDD" id="cd18800">
    <property type="entry name" value="SF2_C_EcoR124I-like"/>
    <property type="match status" value="1"/>
</dbReference>
<evidence type="ECO:0000256" key="5">
    <source>
        <dbReference type="ARBA" id="ARBA00022747"/>
    </source>
</evidence>
<dbReference type="Pfam" id="PF18766">
    <property type="entry name" value="SWI2_SNF2"/>
    <property type="match status" value="1"/>
</dbReference>
<dbReference type="PANTHER" id="PTHR30195:SF15">
    <property type="entry name" value="TYPE I RESTRICTION ENZYME HINDI ENDONUCLEASE SUBUNIT"/>
    <property type="match status" value="1"/>
</dbReference>
<comment type="function">
    <text evidence="10">Subunit R is required for both nuclease and ATPase activities, but not for modification.</text>
</comment>
<evidence type="ECO:0000313" key="13">
    <source>
        <dbReference type="Proteomes" id="UP000218102"/>
    </source>
</evidence>
<dbReference type="EC" id="3.1.21.3" evidence="10"/>
<gene>
    <name evidence="12" type="ORF">CMV24_28395</name>
</gene>
<evidence type="ECO:0000256" key="10">
    <source>
        <dbReference type="RuleBase" id="RU364115"/>
    </source>
</evidence>
<evidence type="ECO:0000256" key="7">
    <source>
        <dbReference type="ARBA" id="ARBA00022801"/>
    </source>
</evidence>
<dbReference type="InterPro" id="IPR004473">
    <property type="entry name" value="Restrct_endonuc_typeI_HsdR"/>
</dbReference>
<dbReference type="SUPFAM" id="SSF52540">
    <property type="entry name" value="P-loop containing nucleoside triphosphate hydrolases"/>
    <property type="match status" value="1"/>
</dbReference>
<sequence length="996" mass="112712">MSFNESNTVEAYVRDLLSGPIKVAPANTAQEPQASYGPSPKGIGWRYAAPSEVPRQIQEVLVEPWLREALIRLNPEISAQPDRADEVLYKLRAIVLSVRSDGLIRANEEMTAWMRGERSMPFGTNNEHVPVRLIDLDELAQNQYIVTQQYTYRAGPTERRADLVMLVNGLPLVLIEAKTPVKKCISWVDGAVQVHDDYEKFVPELFVCNVFSVATEGKAYRYGSIGLPVKDWGPWHLDGDDDDGQHHPLKSLKLSAESMLRPHVVLDILGSFTLFATNKKKQRIKIICRYQQFEAANKIVERVLAGYPRKGLIWHFQGSGKSLLMVFAAQKLRMHAGLKNPTVLIVVDRIDLDSQITGTFTGADIPNLEKADSREKLQQLLAQDVRKIIITTIFKFGEATGSLNDRSNIIALVDEAHRTQEGDLGRKMREALPNAFLFGLTGTPINRADRNTFYAFGAEEDEKGYMSRYGFEESIRDGATLKLHFEPRLIDLHIDKAALDAAYKDLTGGLSDLDKDNLAKTAAKMAVLVKTPERIRKVCEDIVEHFQTKVEPNGFKGQIVTFDRESCLLFKAELDKLLPPEATDIVMSVQAADKKEHPEYAPYDRSRDEEERLLDRFRDPADPLKLIIVTAKLLTGFDAPILQAMYLDKPLRDHTLLQAICRVNRTYSEQKTHGLIVDYLGIFDDVAAALEFDDQSVKQVVSNIQELKDKLPETMQKCLAFFTGCDRSVEGYEGLIAAQQCLPNNAVRDNFAAEYSVLNKIWEALSPDTVLGPFEKDYKWLSQVYQSVQPSSGHGKLIWHSLGAKTIELIHQNVHVDAVRDDLDTLVLDADLLEAVLSNPDPKKAKEIEIKLNRRLRGHLGNPKFKKLSERLEALKDRFESGQVNSVEFLKQLLEIAKETLQAEKEVPPDEDEDRGKAALTELFNEVKTEETPILVERVVADIDEIVRLVRFPGWQSTQSGEREVKKALRKALFKYKLHADEELFEKAYSYIRQYY</sequence>
<keyword evidence="3" id="KW-0540">Nuclease</keyword>
<evidence type="ECO:0000259" key="11">
    <source>
        <dbReference type="PROSITE" id="PS51192"/>
    </source>
</evidence>
<dbReference type="InterPro" id="IPR055180">
    <property type="entry name" value="HsdR_RecA-like_helicase_dom_2"/>
</dbReference>
<evidence type="ECO:0000256" key="1">
    <source>
        <dbReference type="ARBA" id="ARBA00000851"/>
    </source>
</evidence>
<dbReference type="SMART" id="SM00487">
    <property type="entry name" value="DEXDc"/>
    <property type="match status" value="1"/>
</dbReference>